<proteinExistence type="predicted"/>
<dbReference type="EMBL" id="KV876709">
    <property type="protein sequence ID" value="RZR75338.1"/>
    <property type="molecule type" value="Genomic_DNA"/>
</dbReference>
<evidence type="ECO:0000313" key="1">
    <source>
        <dbReference type="EMBL" id="RZR75338.1"/>
    </source>
</evidence>
<accession>A0A445MM79</accession>
<dbReference type="Proteomes" id="UP000290560">
    <property type="component" value="Unassembled WGS sequence"/>
</dbReference>
<organism evidence="1">
    <name type="scientific">Ensete ventricosum</name>
    <name type="common">Abyssinian banana</name>
    <name type="synonym">Musa ensete</name>
    <dbReference type="NCBI Taxonomy" id="4639"/>
    <lineage>
        <taxon>Eukaryota</taxon>
        <taxon>Viridiplantae</taxon>
        <taxon>Streptophyta</taxon>
        <taxon>Embryophyta</taxon>
        <taxon>Tracheophyta</taxon>
        <taxon>Spermatophyta</taxon>
        <taxon>Magnoliopsida</taxon>
        <taxon>Liliopsida</taxon>
        <taxon>Zingiberales</taxon>
        <taxon>Musaceae</taxon>
        <taxon>Ensete</taxon>
    </lineage>
</organism>
<name>A0A445MM79_ENSVE</name>
<gene>
    <name evidence="1" type="ORF">BHM03_00055130</name>
</gene>
<sequence length="56" mass="6299">MCCRLLRPSNDLIVVGRLGTFSLVVRVGVLELTGQFIRSATFPPYYPRRSLSWSIG</sequence>
<protein>
    <submittedName>
        <fullName evidence="1">Uncharacterized protein</fullName>
    </submittedName>
</protein>
<dbReference type="AlphaFoldDB" id="A0A445MM79"/>
<reference evidence="1" key="1">
    <citation type="journal article" date="2018" name="Data Brief">
        <title>Genome sequence data from 17 accessions of Ensete ventricosum, a staple food crop for millions in Ethiopia.</title>
        <authorList>
            <person name="Yemataw Z."/>
            <person name="Muzemil S."/>
            <person name="Ambachew D."/>
            <person name="Tripathi L."/>
            <person name="Tesfaye K."/>
            <person name="Chala A."/>
            <person name="Farbos A."/>
            <person name="O'Neill P."/>
            <person name="Moore K."/>
            <person name="Grant M."/>
            <person name="Studholme D.J."/>
        </authorList>
    </citation>
    <scope>NUCLEOTIDE SEQUENCE [LARGE SCALE GENOMIC DNA]</scope>
    <source>
        <tissue evidence="1">Leaf</tissue>
    </source>
</reference>